<feature type="domain" description="Ig-like" evidence="6">
    <location>
        <begin position="142"/>
        <end position="234"/>
    </location>
</feature>
<evidence type="ECO:0000259" key="6">
    <source>
        <dbReference type="PROSITE" id="PS50835"/>
    </source>
</evidence>
<keyword evidence="1" id="KW-0732">Signal</keyword>
<reference evidence="7" key="1">
    <citation type="submission" date="2025-08" db="UniProtKB">
        <authorList>
            <consortium name="Ensembl"/>
        </authorList>
    </citation>
    <scope>IDENTIFICATION</scope>
</reference>
<dbReference type="STRING" id="43700.ENSMALP00000006877"/>
<dbReference type="PANTHER" id="PTHR44337">
    <property type="entry name" value="CARCINOEMBRYONIC ANTIGEN-RELATED CELL ADHESION MOLECULE 8"/>
    <property type="match status" value="1"/>
</dbReference>
<keyword evidence="2" id="KW-1015">Disulfide bond</keyword>
<feature type="domain" description="Ig-like" evidence="6">
    <location>
        <begin position="393"/>
        <end position="473"/>
    </location>
</feature>
<reference evidence="7" key="2">
    <citation type="submission" date="2025-09" db="UniProtKB">
        <authorList>
            <consortium name="Ensembl"/>
        </authorList>
    </citation>
    <scope>IDENTIFICATION</scope>
</reference>
<evidence type="ECO:0000256" key="3">
    <source>
        <dbReference type="ARBA" id="ARBA00023180"/>
    </source>
</evidence>
<accession>A0A3Q3J196</accession>
<keyword evidence="5" id="KW-0812">Transmembrane</keyword>
<organism evidence="7 8">
    <name type="scientific">Monopterus albus</name>
    <name type="common">Swamp eel</name>
    <dbReference type="NCBI Taxonomy" id="43700"/>
    <lineage>
        <taxon>Eukaryota</taxon>
        <taxon>Metazoa</taxon>
        <taxon>Chordata</taxon>
        <taxon>Craniata</taxon>
        <taxon>Vertebrata</taxon>
        <taxon>Euteleostomi</taxon>
        <taxon>Actinopterygii</taxon>
        <taxon>Neopterygii</taxon>
        <taxon>Teleostei</taxon>
        <taxon>Neoteleostei</taxon>
        <taxon>Acanthomorphata</taxon>
        <taxon>Anabantaria</taxon>
        <taxon>Synbranchiformes</taxon>
        <taxon>Synbranchidae</taxon>
        <taxon>Monopterus</taxon>
    </lineage>
</organism>
<dbReference type="Pfam" id="PF13895">
    <property type="entry name" value="Ig_2"/>
    <property type="match status" value="1"/>
</dbReference>
<protein>
    <recommendedName>
        <fullName evidence="6">Ig-like domain-containing protein</fullName>
    </recommendedName>
</protein>
<dbReference type="Gene3D" id="2.60.40.10">
    <property type="entry name" value="Immunoglobulins"/>
    <property type="match status" value="4"/>
</dbReference>
<evidence type="ECO:0000256" key="2">
    <source>
        <dbReference type="ARBA" id="ARBA00023157"/>
    </source>
</evidence>
<dbReference type="InterPro" id="IPR013783">
    <property type="entry name" value="Ig-like_fold"/>
</dbReference>
<dbReference type="InterPro" id="IPR036179">
    <property type="entry name" value="Ig-like_dom_sf"/>
</dbReference>
<dbReference type="CDD" id="cd00096">
    <property type="entry name" value="Ig"/>
    <property type="match status" value="1"/>
</dbReference>
<dbReference type="SMART" id="SM00409">
    <property type="entry name" value="IG"/>
    <property type="match status" value="4"/>
</dbReference>
<dbReference type="AlphaFoldDB" id="A0A3Q3J196"/>
<evidence type="ECO:0000256" key="5">
    <source>
        <dbReference type="SAM" id="Phobius"/>
    </source>
</evidence>
<evidence type="ECO:0000256" key="4">
    <source>
        <dbReference type="ARBA" id="ARBA00023319"/>
    </source>
</evidence>
<dbReference type="InterPro" id="IPR007110">
    <property type="entry name" value="Ig-like_dom"/>
</dbReference>
<proteinExistence type="predicted"/>
<dbReference type="Pfam" id="PF13927">
    <property type="entry name" value="Ig_3"/>
    <property type="match status" value="1"/>
</dbReference>
<keyword evidence="5" id="KW-1133">Transmembrane helix</keyword>
<name>A0A3Q3J196_MONAL</name>
<dbReference type="Ensembl" id="ENSMALT00000007022.1">
    <property type="protein sequence ID" value="ENSMALP00000006877.1"/>
    <property type="gene ID" value="ENSMALG00000004889.1"/>
</dbReference>
<dbReference type="InterPro" id="IPR003598">
    <property type="entry name" value="Ig_sub2"/>
</dbReference>
<dbReference type="InterPro" id="IPR003599">
    <property type="entry name" value="Ig_sub"/>
</dbReference>
<keyword evidence="5" id="KW-0472">Membrane</keyword>
<feature type="domain" description="Ig-like" evidence="6">
    <location>
        <begin position="315"/>
        <end position="390"/>
    </location>
</feature>
<evidence type="ECO:0000256" key="1">
    <source>
        <dbReference type="ARBA" id="ARBA00022729"/>
    </source>
</evidence>
<dbReference type="PANTHER" id="PTHR44337:SF17">
    <property type="entry name" value="CARCINOEMBRYONIC ANTIGEN-RELATED CELL ADHESION MOLECULE 5 ISOFORM X1"/>
    <property type="match status" value="1"/>
</dbReference>
<dbReference type="SMART" id="SM00408">
    <property type="entry name" value="IGc2"/>
    <property type="match status" value="3"/>
</dbReference>
<feature type="transmembrane region" description="Helical" evidence="5">
    <location>
        <begin position="485"/>
        <end position="507"/>
    </location>
</feature>
<keyword evidence="3" id="KW-0325">Glycoprotein</keyword>
<evidence type="ECO:0000313" key="7">
    <source>
        <dbReference type="Ensembl" id="ENSMALP00000006877.1"/>
    </source>
</evidence>
<dbReference type="PROSITE" id="PS50835">
    <property type="entry name" value="IG_LIKE"/>
    <property type="match status" value="3"/>
</dbReference>
<sequence>GVRSSRQKYANKGLTTLYKHSNISPCFFLLLPSGVCAGQDVLPPGPVDAIAGGNVTFTTQVGTPDYIAMVWNFGSGQHVATASSQGVKVNTKYAGRAQMDSKNGYLTLTSLVSEDSGIYTISIVLSDGTTNDGTIELRVLKPVSDAIIKSNLPEAIEHNSTVVLNCSAKGSFLKFTWTNGTTPIVADGKRLTLAQGTSSMLTITDVFRTDLLGPIYCTAANNLQMNKSPPFNLTVYCEYCTHSAEFCLATPPIQEWTGLYPHRSRSSWLACTAVEEYTCRAQNAKTQRTVTSSGVSFSVISGVKVTGPTDILIAGNSSANISCQATAGTVQTMIWLKDGTALAPSSHRVFSNNQSSLLISPLSREDGGEYTCQLINPVSSGKASYTMVVNYGPEAVKVKIDRDVPEKHDVTLTCLVLSFPPAALTWKFNGTVTGTTTDKYVIKGAADTKSGTYTCEAYNAVTGKTTSENTTVSVKPEVDNGLSDGAIAGIVIAVIVAMCVAIVLCSLTSRSGPG</sequence>
<dbReference type="Proteomes" id="UP000261600">
    <property type="component" value="Unplaced"/>
</dbReference>
<dbReference type="InterPro" id="IPR052598">
    <property type="entry name" value="IgSF_CEA-related"/>
</dbReference>
<keyword evidence="8" id="KW-1185">Reference proteome</keyword>
<keyword evidence="4" id="KW-0393">Immunoglobulin domain</keyword>
<dbReference type="SUPFAM" id="SSF48726">
    <property type="entry name" value="Immunoglobulin"/>
    <property type="match status" value="4"/>
</dbReference>
<evidence type="ECO:0000313" key="8">
    <source>
        <dbReference type="Proteomes" id="UP000261600"/>
    </source>
</evidence>